<protein>
    <submittedName>
        <fullName evidence="1">Uncharacterized protein</fullName>
    </submittedName>
</protein>
<keyword evidence="2" id="KW-1185">Reference proteome</keyword>
<name>A0A7R8XJQ4_9CRUS</name>
<proteinExistence type="predicted"/>
<evidence type="ECO:0000313" key="2">
    <source>
        <dbReference type="Proteomes" id="UP000677054"/>
    </source>
</evidence>
<dbReference type="EMBL" id="CAJPEV010001950">
    <property type="protein sequence ID" value="CAG0895035.1"/>
    <property type="molecule type" value="Genomic_DNA"/>
</dbReference>
<reference evidence="1" key="1">
    <citation type="submission" date="2020-11" db="EMBL/GenBank/DDBJ databases">
        <authorList>
            <person name="Tran Van P."/>
        </authorList>
    </citation>
    <scope>NUCLEOTIDE SEQUENCE</scope>
</reference>
<evidence type="ECO:0000313" key="1">
    <source>
        <dbReference type="EMBL" id="CAD7248685.1"/>
    </source>
</evidence>
<organism evidence="1">
    <name type="scientific">Darwinula stevensoni</name>
    <dbReference type="NCBI Taxonomy" id="69355"/>
    <lineage>
        <taxon>Eukaryota</taxon>
        <taxon>Metazoa</taxon>
        <taxon>Ecdysozoa</taxon>
        <taxon>Arthropoda</taxon>
        <taxon>Crustacea</taxon>
        <taxon>Oligostraca</taxon>
        <taxon>Ostracoda</taxon>
        <taxon>Podocopa</taxon>
        <taxon>Podocopida</taxon>
        <taxon>Darwinulocopina</taxon>
        <taxon>Darwinuloidea</taxon>
        <taxon>Darwinulidae</taxon>
        <taxon>Darwinula</taxon>
    </lineage>
</organism>
<gene>
    <name evidence="1" type="ORF">DSTB1V02_LOCUS8495</name>
</gene>
<sequence>MSAWDGGVIHDRELDMRICRVELDGLRLQILHSGESSRGAGYVNLLFFPPARMSSFLSHLRDSCFTSTYFNTTAGTAGNKIIACSSDANCNSLCTCTSSNCYLKTLGTTRFSLRSNYNNFLSCLRTISG</sequence>
<dbReference type="AlphaFoldDB" id="A0A7R8XJQ4"/>
<accession>A0A7R8XJQ4</accession>
<dbReference type="Proteomes" id="UP000677054">
    <property type="component" value="Unassembled WGS sequence"/>
</dbReference>
<dbReference type="EMBL" id="LR901467">
    <property type="protein sequence ID" value="CAD7248685.1"/>
    <property type="molecule type" value="Genomic_DNA"/>
</dbReference>